<evidence type="ECO:0000256" key="1">
    <source>
        <dbReference type="ARBA" id="ARBA00022527"/>
    </source>
</evidence>
<reference evidence="3 4" key="1">
    <citation type="submission" date="2021-03" db="EMBL/GenBank/DDBJ databases">
        <title>Sequencing the genomes of 1000 actinobacteria strains.</title>
        <authorList>
            <person name="Klenk H.-P."/>
        </authorList>
    </citation>
    <scope>NUCLEOTIDE SEQUENCE [LARGE SCALE GENOMIC DNA]</scope>
    <source>
        <strain evidence="3 4">DSM 45516</strain>
    </source>
</reference>
<dbReference type="InterPro" id="IPR036890">
    <property type="entry name" value="HATPase_C_sf"/>
</dbReference>
<comment type="caution">
    <text evidence="3">The sequence shown here is derived from an EMBL/GenBank/DDBJ whole genome shotgun (WGS) entry which is preliminary data.</text>
</comment>
<accession>A0ABS4QIQ9</accession>
<dbReference type="PANTHER" id="PTHR35526">
    <property type="entry name" value="ANTI-SIGMA-F FACTOR RSBW-RELATED"/>
    <property type="match status" value="1"/>
</dbReference>
<dbReference type="InterPro" id="IPR050267">
    <property type="entry name" value="Anti-sigma-factor_SerPK"/>
</dbReference>
<dbReference type="CDD" id="cd16936">
    <property type="entry name" value="HATPase_RsbW-like"/>
    <property type="match status" value="1"/>
</dbReference>
<gene>
    <name evidence="3" type="ORF">BJ987_004493</name>
</gene>
<evidence type="ECO:0000313" key="3">
    <source>
        <dbReference type="EMBL" id="MBP2191592.1"/>
    </source>
</evidence>
<dbReference type="EMBL" id="JAGGMR010000001">
    <property type="protein sequence ID" value="MBP2191592.1"/>
    <property type="molecule type" value="Genomic_DNA"/>
</dbReference>
<evidence type="ECO:0000259" key="2">
    <source>
        <dbReference type="Pfam" id="PF13581"/>
    </source>
</evidence>
<dbReference type="RefSeq" id="WP_209893432.1">
    <property type="nucleotide sequence ID" value="NZ_JAGGMR010000001.1"/>
</dbReference>
<organism evidence="3 4">
    <name type="scientific">Nocardia goodfellowii</name>
    <dbReference type="NCBI Taxonomy" id="882446"/>
    <lineage>
        <taxon>Bacteria</taxon>
        <taxon>Bacillati</taxon>
        <taxon>Actinomycetota</taxon>
        <taxon>Actinomycetes</taxon>
        <taxon>Mycobacteriales</taxon>
        <taxon>Nocardiaceae</taxon>
        <taxon>Nocardia</taxon>
    </lineage>
</organism>
<dbReference type="Gene3D" id="3.30.565.10">
    <property type="entry name" value="Histidine kinase-like ATPase, C-terminal domain"/>
    <property type="match status" value="1"/>
</dbReference>
<keyword evidence="4" id="KW-1185">Reference proteome</keyword>
<sequence length="146" mass="16346">MNSTERNIICHPDLREFRVPARADRIAEVREVVRDWLYRCGIDSAQTYDVLLAVSEAVTNAVEHGHRHAPGSVRIEGALTDSDIRVTVADHGHWKPKDSPGGQIRGRGLDLIRALMTSVTVHTDATGTRIEMRLNPILRQQSSPHR</sequence>
<dbReference type="InterPro" id="IPR003594">
    <property type="entry name" value="HATPase_dom"/>
</dbReference>
<name>A0ABS4QIQ9_9NOCA</name>
<keyword evidence="1" id="KW-0723">Serine/threonine-protein kinase</keyword>
<protein>
    <submittedName>
        <fullName evidence="3">Anti-sigma regulatory factor (Ser/Thr protein kinase)</fullName>
    </submittedName>
</protein>
<keyword evidence="1" id="KW-0418">Kinase</keyword>
<dbReference type="SUPFAM" id="SSF55874">
    <property type="entry name" value="ATPase domain of HSP90 chaperone/DNA topoisomerase II/histidine kinase"/>
    <property type="match status" value="1"/>
</dbReference>
<dbReference type="Proteomes" id="UP001519325">
    <property type="component" value="Unassembled WGS sequence"/>
</dbReference>
<feature type="domain" description="Histidine kinase/HSP90-like ATPase" evidence="2">
    <location>
        <begin position="19"/>
        <end position="133"/>
    </location>
</feature>
<dbReference type="Pfam" id="PF13581">
    <property type="entry name" value="HATPase_c_2"/>
    <property type="match status" value="1"/>
</dbReference>
<proteinExistence type="predicted"/>
<evidence type="ECO:0000313" key="4">
    <source>
        <dbReference type="Proteomes" id="UP001519325"/>
    </source>
</evidence>
<dbReference type="PANTHER" id="PTHR35526:SF3">
    <property type="entry name" value="ANTI-SIGMA-F FACTOR RSBW"/>
    <property type="match status" value="1"/>
</dbReference>
<keyword evidence="1" id="KW-0808">Transferase</keyword>